<feature type="compositionally biased region" description="Low complexity" evidence="1">
    <location>
        <begin position="122"/>
        <end position="152"/>
    </location>
</feature>
<gene>
    <name evidence="3" type="ORF">FFLO_06529</name>
</gene>
<feature type="compositionally biased region" description="Polar residues" evidence="1">
    <location>
        <begin position="62"/>
        <end position="73"/>
    </location>
</feature>
<feature type="compositionally biased region" description="Low complexity" evidence="1">
    <location>
        <begin position="75"/>
        <end position="85"/>
    </location>
</feature>
<feature type="region of interest" description="Disordered" evidence="1">
    <location>
        <begin position="531"/>
        <end position="658"/>
    </location>
</feature>
<feature type="compositionally biased region" description="Acidic residues" evidence="1">
    <location>
        <begin position="363"/>
        <end position="375"/>
    </location>
</feature>
<dbReference type="Gene3D" id="1.10.472.80">
    <property type="entry name" value="Ypt/Rab-GAP domain of gyp1p, domain 3"/>
    <property type="match status" value="1"/>
</dbReference>
<proteinExistence type="predicted"/>
<feature type="compositionally biased region" description="Low complexity" evidence="1">
    <location>
        <begin position="563"/>
        <end position="578"/>
    </location>
</feature>
<feature type="region of interest" description="Disordered" evidence="1">
    <location>
        <begin position="225"/>
        <end position="244"/>
    </location>
</feature>
<evidence type="ECO:0000313" key="4">
    <source>
        <dbReference type="Proteomes" id="UP000812966"/>
    </source>
</evidence>
<feature type="domain" description="Rab-GAP TBC" evidence="2">
    <location>
        <begin position="1123"/>
        <end position="1312"/>
    </location>
</feature>
<evidence type="ECO:0000256" key="1">
    <source>
        <dbReference type="SAM" id="MobiDB-lite"/>
    </source>
</evidence>
<feature type="region of interest" description="Disordered" evidence="1">
    <location>
        <begin position="197"/>
        <end position="219"/>
    </location>
</feature>
<evidence type="ECO:0000259" key="2">
    <source>
        <dbReference type="PROSITE" id="PS50086"/>
    </source>
</evidence>
<dbReference type="InterPro" id="IPR000195">
    <property type="entry name" value="Rab-GAP-TBC_dom"/>
</dbReference>
<dbReference type="SUPFAM" id="SSF47923">
    <property type="entry name" value="Ypt/Rab-GAP domain of gyp1p"/>
    <property type="match status" value="2"/>
</dbReference>
<feature type="compositionally biased region" description="Low complexity" evidence="1">
    <location>
        <begin position="496"/>
        <end position="506"/>
    </location>
</feature>
<feature type="compositionally biased region" description="Polar residues" evidence="1">
    <location>
        <begin position="951"/>
        <end position="979"/>
    </location>
</feature>
<feature type="region of interest" description="Disordered" evidence="1">
    <location>
        <begin position="419"/>
        <end position="511"/>
    </location>
</feature>
<dbReference type="InterPro" id="IPR035969">
    <property type="entry name" value="Rab-GAP_TBC_sf"/>
</dbReference>
<feature type="region of interest" description="Disordered" evidence="1">
    <location>
        <begin position="323"/>
        <end position="386"/>
    </location>
</feature>
<reference evidence="3" key="1">
    <citation type="submission" date="2020-04" db="EMBL/GenBank/DDBJ databases">
        <title>Analysis of mating type loci in Filobasidium floriforme.</title>
        <authorList>
            <person name="Nowrousian M."/>
        </authorList>
    </citation>
    <scope>NUCLEOTIDE SEQUENCE</scope>
    <source>
        <strain evidence="3">CBS 6242</strain>
    </source>
</reference>
<feature type="region of interest" description="Disordered" evidence="1">
    <location>
        <begin position="119"/>
        <end position="184"/>
    </location>
</feature>
<feature type="region of interest" description="Disordered" evidence="1">
    <location>
        <begin position="838"/>
        <end position="859"/>
    </location>
</feature>
<feature type="compositionally biased region" description="Polar residues" evidence="1">
    <location>
        <begin position="990"/>
        <end position="999"/>
    </location>
</feature>
<feature type="compositionally biased region" description="Polar residues" evidence="1">
    <location>
        <begin position="850"/>
        <end position="859"/>
    </location>
</feature>
<feature type="region of interest" description="Disordered" evidence="1">
    <location>
        <begin position="794"/>
        <end position="823"/>
    </location>
</feature>
<dbReference type="OrthoDB" id="294251at2759"/>
<feature type="compositionally biased region" description="Low complexity" evidence="1">
    <location>
        <begin position="939"/>
        <end position="950"/>
    </location>
</feature>
<feature type="region of interest" description="Disordered" evidence="1">
    <location>
        <begin position="1"/>
        <end position="88"/>
    </location>
</feature>
<feature type="compositionally biased region" description="Low complexity" evidence="1">
    <location>
        <begin position="12"/>
        <end position="27"/>
    </location>
</feature>
<feature type="compositionally biased region" description="Polar residues" evidence="1">
    <location>
        <begin position="28"/>
        <end position="38"/>
    </location>
</feature>
<accession>A0A8K0JF10</accession>
<evidence type="ECO:0000313" key="3">
    <source>
        <dbReference type="EMBL" id="KAG7527884.1"/>
    </source>
</evidence>
<dbReference type="InterPro" id="IPR050302">
    <property type="entry name" value="Rab_GAP_TBC_domain"/>
</dbReference>
<dbReference type="PANTHER" id="PTHR47219:SF20">
    <property type="entry name" value="TBC1 DOMAIN FAMILY MEMBER 2B"/>
    <property type="match status" value="1"/>
</dbReference>
<feature type="compositionally biased region" description="Basic and acidic residues" evidence="1">
    <location>
        <begin position="917"/>
        <end position="938"/>
    </location>
</feature>
<dbReference type="SMART" id="SM00164">
    <property type="entry name" value="TBC"/>
    <property type="match status" value="1"/>
</dbReference>
<dbReference type="GO" id="GO:0031267">
    <property type="term" value="F:small GTPase binding"/>
    <property type="evidence" value="ECO:0007669"/>
    <property type="project" value="TreeGrafter"/>
</dbReference>
<dbReference type="PROSITE" id="PS50086">
    <property type="entry name" value="TBC_RABGAP"/>
    <property type="match status" value="1"/>
</dbReference>
<comment type="caution">
    <text evidence="3">The sequence shown here is derived from an EMBL/GenBank/DDBJ whole genome shotgun (WGS) entry which is preliminary data.</text>
</comment>
<feature type="compositionally biased region" description="Basic and acidic residues" evidence="1">
    <location>
        <begin position="42"/>
        <end position="53"/>
    </location>
</feature>
<feature type="compositionally biased region" description="Basic and acidic residues" evidence="1">
    <location>
        <begin position="591"/>
        <end position="605"/>
    </location>
</feature>
<feature type="compositionally biased region" description="Acidic residues" evidence="1">
    <location>
        <begin position="444"/>
        <end position="453"/>
    </location>
</feature>
<organism evidence="3 4">
    <name type="scientific">Filobasidium floriforme</name>
    <dbReference type="NCBI Taxonomy" id="5210"/>
    <lineage>
        <taxon>Eukaryota</taxon>
        <taxon>Fungi</taxon>
        <taxon>Dikarya</taxon>
        <taxon>Basidiomycota</taxon>
        <taxon>Agaricomycotina</taxon>
        <taxon>Tremellomycetes</taxon>
        <taxon>Filobasidiales</taxon>
        <taxon>Filobasidiaceae</taxon>
        <taxon>Filobasidium</taxon>
    </lineage>
</organism>
<dbReference type="PANTHER" id="PTHR47219">
    <property type="entry name" value="RAB GTPASE-ACTIVATING PROTEIN 1-LIKE"/>
    <property type="match status" value="1"/>
</dbReference>
<sequence>MTDRFSHPLSIQPSTTSSQRSRQSPSRANISSKTSASQFAGRVDRTRTDRSRQPEAAFLNPQAEQDASSYKAQTRSRASTTSRSRIPQALQGVGREELDIYLVRWDLLGDDELAIACGVHPSSSTSTSTAIRSGSSLTSTRPRATSPSTSTSNPYSDVTAPRLTRSSSSLSSLQTPKPRPRPLKRLSTQILALTLPPSEHHPASEGGPRNAASSSSVSGGLYSVRRTEGLFPPSPPADRPDFEFDSLQHEDQGQDQGRDQKPDHRNIQACTSESVPARLTNDVSVDPGLHPLRVLSRLTRELGEACLRLEEENRELRSRAISRSRSLEQEEEEMKNQGSRDVAGGFSTPRKRSDAARLGLGVEEVEGGGEVDQMEPADGRDMDNGVVGGRRLSSVFREEDQLSIHDSLSEALSTHLTSPAVSTFSQSRTRHHHNHNRGDPLSADLDDDGDLDQDPQSTIKARPQSLRPRSDSPARSLGGRSGKETASQAYARRRSGSSSTYDHTSSIQPEGAIGRTPTIVVRPTIADVRHLSETTPNESAVADEELLGSSVPRPKGKTQNHRSSWTDSLWGWTGSSSGTAGGGVHRGKSASRKERAQIGDLRADKGGLQFQPGRSRASTTTSESPAVGRPVLSPPIQTSIHQDEKENGEEDHDFRYGDRGNTPSFCAIFLATRLLTPDMSSILSTGSKKRLEGETLSRMAYALVRNARDAGIVLRTPPEAVRVNREPAERKTPYKRSKRHSVLGLPASLGSVLSSPVQAFLGTGGSSNSQSNENETARKQLLRSISSRDMVGTLATPGTVAKGKSPDRSAVSTPLVSPGEDEEAFTPPLVEMNAFTADKDKPPTMLPRRNTMQNLHGETSPSLKLASRFGDERAELAPYTDKFGFVYDLRYVRMLLDLKAASEEDTLAAVPQEEDEMPRVKRDPRASFDEHALERVKSEVSTLSSSSPGSANTPLPDSASNAGSTSQQDRYRPRSSTLAVFNPSPAKPSASHQDVTVSSRGAFNLRPTITANGGRKDSVREQKAKLDSLAVRHRKPVSALLSQLGEVQDVREAETARQWEQFIKYRRGKASHRKSSVSARHRSTPGLDNGSWQDDLVGIANIGDGKTGQEVMKRFKALLVASGIPINMRASIWAECSGAKDAFIPGEYYEILSVHKQDEHPILGDIEKDVKRTFPTNVFFGGDGVGCEKLRRLLTAYAWHDPSIGYCQGMNLVAATLLLIYEDEERAYWTFVCLIRNLLPREWFNSTLQGSMTEQAVLGELVAETLPKIHRHFEDLGLDLSAVTFGWMLSLFTSCLPIETVLRIWDCFMIEGKDVIILSALAILKMGQAGILECDNVGDLFDYLNAITERLWSPDKLVQLQNSLKTTITPNDLAARRQRHADALMSASA</sequence>
<protein>
    <recommendedName>
        <fullName evidence="2">Rab-GAP TBC domain-containing protein</fullName>
    </recommendedName>
</protein>
<dbReference type="FunFam" id="1.10.8.270:FF:000026">
    <property type="entry name" value="TBC (Tre-2/Bub2/Cdc16) domain family"/>
    <property type="match status" value="1"/>
</dbReference>
<keyword evidence="4" id="KW-1185">Reference proteome</keyword>
<feature type="region of interest" description="Disordered" evidence="1">
    <location>
        <begin position="907"/>
        <end position="999"/>
    </location>
</feature>
<dbReference type="GO" id="GO:0005096">
    <property type="term" value="F:GTPase activator activity"/>
    <property type="evidence" value="ECO:0007669"/>
    <property type="project" value="TreeGrafter"/>
</dbReference>
<name>A0A8K0JF10_9TREE</name>
<dbReference type="Gene3D" id="1.10.8.270">
    <property type="entry name" value="putative rabgap domain of human tbc1 domain family member 14 like domains"/>
    <property type="match status" value="1"/>
</dbReference>
<dbReference type="EMBL" id="JABELV010000221">
    <property type="protein sequence ID" value="KAG7527884.1"/>
    <property type="molecule type" value="Genomic_DNA"/>
</dbReference>
<dbReference type="Proteomes" id="UP000812966">
    <property type="component" value="Unassembled WGS sequence"/>
</dbReference>
<dbReference type="Pfam" id="PF00566">
    <property type="entry name" value="RabGAP-TBC"/>
    <property type="match status" value="1"/>
</dbReference>